<evidence type="ECO:0000256" key="3">
    <source>
        <dbReference type="ARBA" id="ARBA00022448"/>
    </source>
</evidence>
<name>A0A2V1N164_9LACO</name>
<comment type="caution">
    <text evidence="10">The sequence shown here is derived from an EMBL/GenBank/DDBJ whole genome shotgun (WGS) entry which is preliminary data.</text>
</comment>
<dbReference type="Proteomes" id="UP000245080">
    <property type="component" value="Unassembled WGS sequence"/>
</dbReference>
<feature type="transmembrane region" description="Helical" evidence="8">
    <location>
        <begin position="114"/>
        <end position="137"/>
    </location>
</feature>
<feature type="transmembrane region" description="Helical" evidence="8">
    <location>
        <begin position="187"/>
        <end position="208"/>
    </location>
</feature>
<keyword evidence="11" id="KW-1185">Reference proteome</keyword>
<accession>A0A2V1N164</accession>
<comment type="subcellular location">
    <subcellularLocation>
        <location evidence="1 8">Cell membrane</location>
        <topology evidence="1 8">Multi-pass membrane protein</topology>
    </subcellularLocation>
</comment>
<dbReference type="Pfam" id="PF01061">
    <property type="entry name" value="ABC2_membrane"/>
    <property type="match status" value="1"/>
</dbReference>
<dbReference type="EMBL" id="QCXQ01000001">
    <property type="protein sequence ID" value="PWG00763.1"/>
    <property type="molecule type" value="Genomic_DNA"/>
</dbReference>
<evidence type="ECO:0000256" key="6">
    <source>
        <dbReference type="ARBA" id="ARBA00022989"/>
    </source>
</evidence>
<evidence type="ECO:0000256" key="5">
    <source>
        <dbReference type="ARBA" id="ARBA00022692"/>
    </source>
</evidence>
<keyword evidence="5 8" id="KW-0812">Transmembrane</keyword>
<dbReference type="GO" id="GO:0015920">
    <property type="term" value="P:lipopolysaccharide transport"/>
    <property type="evidence" value="ECO:0007669"/>
    <property type="project" value="TreeGrafter"/>
</dbReference>
<protein>
    <recommendedName>
        <fullName evidence="8">Transport permease protein</fullName>
    </recommendedName>
</protein>
<feature type="transmembrane region" description="Helical" evidence="8">
    <location>
        <begin position="67"/>
        <end position="84"/>
    </location>
</feature>
<evidence type="ECO:0000313" key="10">
    <source>
        <dbReference type="EMBL" id="PWG00763.1"/>
    </source>
</evidence>
<dbReference type="PROSITE" id="PS51012">
    <property type="entry name" value="ABC_TM2"/>
    <property type="match status" value="1"/>
</dbReference>
<dbReference type="GO" id="GO:0005886">
    <property type="term" value="C:plasma membrane"/>
    <property type="evidence" value="ECO:0007669"/>
    <property type="project" value="UniProtKB-SubCell"/>
</dbReference>
<evidence type="ECO:0000256" key="8">
    <source>
        <dbReference type="RuleBase" id="RU361157"/>
    </source>
</evidence>
<feature type="transmembrane region" description="Helical" evidence="8">
    <location>
        <begin position="34"/>
        <end position="55"/>
    </location>
</feature>
<organism evidence="10 11">
    <name type="scientific">Levilactobacillus bambusae</name>
    <dbReference type="NCBI Taxonomy" id="2024736"/>
    <lineage>
        <taxon>Bacteria</taxon>
        <taxon>Bacillati</taxon>
        <taxon>Bacillota</taxon>
        <taxon>Bacilli</taxon>
        <taxon>Lactobacillales</taxon>
        <taxon>Lactobacillaceae</taxon>
        <taxon>Levilactobacillus</taxon>
    </lineage>
</organism>
<evidence type="ECO:0000256" key="7">
    <source>
        <dbReference type="ARBA" id="ARBA00023136"/>
    </source>
</evidence>
<comment type="similarity">
    <text evidence="2 8">Belongs to the ABC-2 integral membrane protein family.</text>
</comment>
<proteinExistence type="inferred from homology"/>
<dbReference type="PANTHER" id="PTHR30413">
    <property type="entry name" value="INNER MEMBRANE TRANSPORT PERMEASE"/>
    <property type="match status" value="1"/>
</dbReference>
<keyword evidence="7 8" id="KW-0472">Membrane</keyword>
<dbReference type="RefSeq" id="WP_109249476.1">
    <property type="nucleotide sequence ID" value="NZ_QCXQ01000001.1"/>
</dbReference>
<keyword evidence="4 8" id="KW-1003">Cell membrane</keyword>
<reference evidence="10 11" key="1">
    <citation type="journal article" date="2018" name="Int. J. Syst. Evol. Microbiol.">
        <title>Lactobacillus bambusae sp. nov., isolated from a traditional fermented Ma-bamboo shoots of Taiwan.</title>
        <authorList>
            <person name="Wang L.-T."/>
        </authorList>
    </citation>
    <scope>NUCLEOTIDE SEQUENCE [LARGE SCALE GENOMIC DNA]</scope>
    <source>
        <strain evidence="10 11">BS-W1</strain>
    </source>
</reference>
<dbReference type="InterPro" id="IPR047817">
    <property type="entry name" value="ABC2_TM_bact-type"/>
</dbReference>
<dbReference type="PANTHER" id="PTHR30413:SF10">
    <property type="entry name" value="CAPSULE POLYSACCHARIDE EXPORT INNER-MEMBRANE PROTEIN CTRC"/>
    <property type="match status" value="1"/>
</dbReference>
<dbReference type="GO" id="GO:0140359">
    <property type="term" value="F:ABC-type transporter activity"/>
    <property type="evidence" value="ECO:0007669"/>
    <property type="project" value="InterPro"/>
</dbReference>
<keyword evidence="3 8" id="KW-0813">Transport</keyword>
<evidence type="ECO:0000256" key="4">
    <source>
        <dbReference type="ARBA" id="ARBA00022475"/>
    </source>
</evidence>
<dbReference type="InterPro" id="IPR013525">
    <property type="entry name" value="ABC2_TM"/>
</dbReference>
<sequence length="269" mass="31912">MKEVKTLFKEQFENLGIIFRISRYSDKSQYQSHYLGLVWQYLYPLIQIAIYWLVFGIGLKSGNNMNGISYLPWMVIGYTVWFYMNRVTLDGSKSITSRVGMVSKMKFPMSVLPTIKLVSNLSSFWTMLVFSIFVGLLNGIYPSLMWIQWIYYFVAMLIFLLALGIFNSAVTILIRDWHIMLQSLMRVLFYMSGVLFNFETTAFPAPFVRLLQLNPFYYIISGFRESFLNETWFWDRPVLTLEFWAFTLFFLLVGSHLHYKFRSRFMDLI</sequence>
<keyword evidence="6 8" id="KW-1133">Transmembrane helix</keyword>
<feature type="domain" description="ABC transmembrane type-2" evidence="9">
    <location>
        <begin position="35"/>
        <end position="261"/>
    </location>
</feature>
<feature type="transmembrane region" description="Helical" evidence="8">
    <location>
        <begin position="149"/>
        <end position="175"/>
    </location>
</feature>
<gene>
    <name evidence="10" type="ORF">DCM90_00885</name>
</gene>
<evidence type="ECO:0000256" key="1">
    <source>
        <dbReference type="ARBA" id="ARBA00004651"/>
    </source>
</evidence>
<evidence type="ECO:0000256" key="2">
    <source>
        <dbReference type="ARBA" id="ARBA00007783"/>
    </source>
</evidence>
<dbReference type="OrthoDB" id="9794365at2"/>
<feature type="transmembrane region" description="Helical" evidence="8">
    <location>
        <begin position="241"/>
        <end position="259"/>
    </location>
</feature>
<evidence type="ECO:0000313" key="11">
    <source>
        <dbReference type="Proteomes" id="UP000245080"/>
    </source>
</evidence>
<dbReference type="AlphaFoldDB" id="A0A2V1N164"/>
<evidence type="ECO:0000259" key="9">
    <source>
        <dbReference type="PROSITE" id="PS51012"/>
    </source>
</evidence>